<feature type="compositionally biased region" description="Gly residues" evidence="1">
    <location>
        <begin position="184"/>
        <end position="203"/>
    </location>
</feature>
<evidence type="ECO:0000313" key="3">
    <source>
        <dbReference type="EMBL" id="SOC42639.1"/>
    </source>
</evidence>
<feature type="chain" id="PRO_5012448123" description="DUF3828 domain-containing protein" evidence="2">
    <location>
        <begin position="20"/>
        <end position="211"/>
    </location>
</feature>
<reference evidence="3 4" key="1">
    <citation type="submission" date="2017-08" db="EMBL/GenBank/DDBJ databases">
        <authorList>
            <person name="de Groot N.N."/>
        </authorList>
    </citation>
    <scope>NUCLEOTIDE SEQUENCE [LARGE SCALE GENOMIC DNA]</scope>
    <source>
        <strain evidence="3 4">JC85</strain>
    </source>
</reference>
<dbReference type="Proteomes" id="UP000219167">
    <property type="component" value="Unassembled WGS sequence"/>
</dbReference>
<sequence length="211" mass="22714">MIRMSLAAALLTLPSLAVAADATAPVREIMDLATKNWADAPDDNATPPDYVDYFDDTFLSRLYSKDFVAKYRDAAKYPVFEDSGSPFDYDVIAMGQDGCSFKDLKIEAQPPVNGMTVVKTTFDNTYCFGEREPDWKPAEVDFNVIEEDGRAVIDDILRPQDGDPGSLKAEMQEISTEAASTPQDGGGEEGPGQDGAGQSGSGESGAFQDGQ</sequence>
<keyword evidence="2" id="KW-0732">Signal</keyword>
<proteinExistence type="predicted"/>
<feature type="signal peptide" evidence="2">
    <location>
        <begin position="1"/>
        <end position="19"/>
    </location>
</feature>
<protein>
    <recommendedName>
        <fullName evidence="5">DUF3828 domain-containing protein</fullName>
    </recommendedName>
</protein>
<gene>
    <name evidence="3" type="ORF">SAMN05892877_11098</name>
</gene>
<dbReference type="EMBL" id="OBQD01000010">
    <property type="protein sequence ID" value="SOC42639.1"/>
    <property type="molecule type" value="Genomic_DNA"/>
</dbReference>
<accession>A0A285ULB4</accession>
<evidence type="ECO:0000313" key="4">
    <source>
        <dbReference type="Proteomes" id="UP000219167"/>
    </source>
</evidence>
<dbReference type="AlphaFoldDB" id="A0A285ULB4"/>
<feature type="region of interest" description="Disordered" evidence="1">
    <location>
        <begin position="156"/>
        <end position="211"/>
    </location>
</feature>
<keyword evidence="4" id="KW-1185">Reference proteome</keyword>
<name>A0A285ULB4_9HYPH</name>
<organism evidence="3 4">
    <name type="scientific">Rhizobium subbaraonis</name>
    <dbReference type="NCBI Taxonomy" id="908946"/>
    <lineage>
        <taxon>Bacteria</taxon>
        <taxon>Pseudomonadati</taxon>
        <taxon>Pseudomonadota</taxon>
        <taxon>Alphaproteobacteria</taxon>
        <taxon>Hyphomicrobiales</taxon>
        <taxon>Rhizobiaceae</taxon>
        <taxon>Rhizobium/Agrobacterium group</taxon>
        <taxon>Rhizobium</taxon>
    </lineage>
</organism>
<dbReference type="RefSeq" id="WP_176526788.1">
    <property type="nucleotide sequence ID" value="NZ_OBQD01000010.1"/>
</dbReference>
<evidence type="ECO:0000256" key="2">
    <source>
        <dbReference type="SAM" id="SignalP"/>
    </source>
</evidence>
<evidence type="ECO:0008006" key="5">
    <source>
        <dbReference type="Google" id="ProtNLM"/>
    </source>
</evidence>
<evidence type="ECO:0000256" key="1">
    <source>
        <dbReference type="SAM" id="MobiDB-lite"/>
    </source>
</evidence>